<dbReference type="EMBL" id="ML119725">
    <property type="protein sequence ID" value="RPA77495.1"/>
    <property type="molecule type" value="Genomic_DNA"/>
</dbReference>
<evidence type="ECO:0000313" key="3">
    <source>
        <dbReference type="Proteomes" id="UP000275078"/>
    </source>
</evidence>
<evidence type="ECO:0000256" key="1">
    <source>
        <dbReference type="SAM" id="MobiDB-lite"/>
    </source>
</evidence>
<keyword evidence="3" id="KW-1185">Reference proteome</keyword>
<dbReference type="Proteomes" id="UP000275078">
    <property type="component" value="Unassembled WGS sequence"/>
</dbReference>
<feature type="region of interest" description="Disordered" evidence="1">
    <location>
        <begin position="211"/>
        <end position="234"/>
    </location>
</feature>
<proteinExistence type="predicted"/>
<dbReference type="AlphaFoldDB" id="A0A3N4HUM7"/>
<feature type="region of interest" description="Disordered" evidence="1">
    <location>
        <begin position="343"/>
        <end position="369"/>
    </location>
</feature>
<accession>A0A3N4HUM7</accession>
<gene>
    <name evidence="2" type="ORF">BJ508DRAFT_310081</name>
</gene>
<protein>
    <submittedName>
        <fullName evidence="2">Uncharacterized protein</fullName>
    </submittedName>
</protein>
<organism evidence="2 3">
    <name type="scientific">Ascobolus immersus RN42</name>
    <dbReference type="NCBI Taxonomy" id="1160509"/>
    <lineage>
        <taxon>Eukaryota</taxon>
        <taxon>Fungi</taxon>
        <taxon>Dikarya</taxon>
        <taxon>Ascomycota</taxon>
        <taxon>Pezizomycotina</taxon>
        <taxon>Pezizomycetes</taxon>
        <taxon>Pezizales</taxon>
        <taxon>Ascobolaceae</taxon>
        <taxon>Ascobolus</taxon>
    </lineage>
</organism>
<name>A0A3N4HUM7_ASCIM</name>
<feature type="region of interest" description="Disordered" evidence="1">
    <location>
        <begin position="254"/>
        <end position="309"/>
    </location>
</feature>
<evidence type="ECO:0000313" key="2">
    <source>
        <dbReference type="EMBL" id="RPA77495.1"/>
    </source>
</evidence>
<feature type="compositionally biased region" description="Polar residues" evidence="1">
    <location>
        <begin position="347"/>
        <end position="365"/>
    </location>
</feature>
<reference evidence="2 3" key="1">
    <citation type="journal article" date="2018" name="Nat. Ecol. Evol.">
        <title>Pezizomycetes genomes reveal the molecular basis of ectomycorrhizal truffle lifestyle.</title>
        <authorList>
            <person name="Murat C."/>
            <person name="Payen T."/>
            <person name="Noel B."/>
            <person name="Kuo A."/>
            <person name="Morin E."/>
            <person name="Chen J."/>
            <person name="Kohler A."/>
            <person name="Krizsan K."/>
            <person name="Balestrini R."/>
            <person name="Da Silva C."/>
            <person name="Montanini B."/>
            <person name="Hainaut M."/>
            <person name="Levati E."/>
            <person name="Barry K.W."/>
            <person name="Belfiori B."/>
            <person name="Cichocki N."/>
            <person name="Clum A."/>
            <person name="Dockter R.B."/>
            <person name="Fauchery L."/>
            <person name="Guy J."/>
            <person name="Iotti M."/>
            <person name="Le Tacon F."/>
            <person name="Lindquist E.A."/>
            <person name="Lipzen A."/>
            <person name="Malagnac F."/>
            <person name="Mello A."/>
            <person name="Molinier V."/>
            <person name="Miyauchi S."/>
            <person name="Poulain J."/>
            <person name="Riccioni C."/>
            <person name="Rubini A."/>
            <person name="Sitrit Y."/>
            <person name="Splivallo R."/>
            <person name="Traeger S."/>
            <person name="Wang M."/>
            <person name="Zifcakova L."/>
            <person name="Wipf D."/>
            <person name="Zambonelli A."/>
            <person name="Paolocci F."/>
            <person name="Nowrousian M."/>
            <person name="Ottonello S."/>
            <person name="Baldrian P."/>
            <person name="Spatafora J.W."/>
            <person name="Henrissat B."/>
            <person name="Nagy L.G."/>
            <person name="Aury J.M."/>
            <person name="Wincker P."/>
            <person name="Grigoriev I.V."/>
            <person name="Bonfante P."/>
            <person name="Martin F.M."/>
        </authorList>
    </citation>
    <scope>NUCLEOTIDE SEQUENCE [LARGE SCALE GENOMIC DNA]</scope>
    <source>
        <strain evidence="2 3">RN42</strain>
    </source>
</reference>
<feature type="compositionally biased region" description="Polar residues" evidence="1">
    <location>
        <begin position="219"/>
        <end position="228"/>
    </location>
</feature>
<sequence>MSRIHGLCGAGGFLARTQGERQMVGTNIHKVFGVDGGPVEELSLGASADVVRVHFSSAAVFEWETDNMRGRLINANGEAGSWIHEGEEDEDSLRASQAAFEKMCQDEIELFGEDPFADPFLLEKIGYTSIPKLAFLKPPVEYHDDLTEFYILLGSPPVDTEEEKEKLQELWLRKTAELDHRKTPLIAPSPHDPTTISSFLDMIDNEYGGNYETEEEEQNSGWTAHNGSGNCGESVEVSSEFHAITTLHKVENSDMNEFNPIPGLQQPPPQISAGTPDSKPSTEVPLDSSTTPTATSSTPSPPCLTASTPAPRLEDLRHSLSTSTTPPAPRAPVPLSASPIALAPTAKSRNTSRPFTSPSHTSITTWPPHIGPDNQLNFVPTATVVTATFSGPTSPVSLGIASPPDHTSVNSLTLQNASAAVPSSPSSTKQIFPSTRSLKSLSTALLPAKTVHIEDDVAMKDDSIVEQVEEQGIRGVSSDDGGREMDALWILAAMRWADEPEGGTLSCGGIDGKTAGETSRDEAGCVGLGFEDAGPRARVEGGIKEI</sequence>
<feature type="compositionally biased region" description="Low complexity" evidence="1">
    <location>
        <begin position="288"/>
        <end position="309"/>
    </location>
</feature>
<feature type="compositionally biased region" description="Polar residues" evidence="1">
    <location>
        <begin position="272"/>
        <end position="281"/>
    </location>
</feature>